<organism evidence="2 3">
    <name type="scientific">Lawsonibacter faecis</name>
    <dbReference type="NCBI Taxonomy" id="2763052"/>
    <lineage>
        <taxon>Bacteria</taxon>
        <taxon>Bacillati</taxon>
        <taxon>Bacillota</taxon>
        <taxon>Clostridia</taxon>
        <taxon>Eubacteriales</taxon>
        <taxon>Oscillospiraceae</taxon>
        <taxon>Lawsonibacter</taxon>
    </lineage>
</organism>
<evidence type="ECO:0000259" key="1">
    <source>
        <dbReference type="Pfam" id="PF12728"/>
    </source>
</evidence>
<dbReference type="Pfam" id="PF12728">
    <property type="entry name" value="HTH_17"/>
    <property type="match status" value="1"/>
</dbReference>
<dbReference type="AlphaFoldDB" id="A0A8J6JJ13"/>
<dbReference type="InterPro" id="IPR041657">
    <property type="entry name" value="HTH_17"/>
</dbReference>
<feature type="domain" description="Helix-turn-helix" evidence="1">
    <location>
        <begin position="125"/>
        <end position="170"/>
    </location>
</feature>
<accession>A0A8J6JJ13</accession>
<evidence type="ECO:0000313" key="2">
    <source>
        <dbReference type="EMBL" id="MBC5736167.1"/>
    </source>
</evidence>
<comment type="caution">
    <text evidence="2">The sequence shown here is derived from an EMBL/GenBank/DDBJ whole genome shotgun (WGS) entry which is preliminary data.</text>
</comment>
<name>A0A8J6JJ13_9FIRM</name>
<sequence length="200" mass="23147">MKNLEAHFKEIKKQYPKTMSKDQLYRVAHISKATALYLLQSGAIPCKDTGKKTRRYTIKTDDVIEYLRQREICPEKYKASEGWYAGTAGAKKTIAPSCWITLTPEQTKKFELFFEAEMKEMADLITIEELAVFAGYKSTSVVNWCSSKKMKAFKIGGKYFIPKECAIKYLASAAMCRNPQQSYRYKLFVTEFRKQYNIKS</sequence>
<dbReference type="Proteomes" id="UP000607645">
    <property type="component" value="Unassembled WGS sequence"/>
</dbReference>
<keyword evidence="3" id="KW-1185">Reference proteome</keyword>
<gene>
    <name evidence="2" type="ORF">H8S62_03970</name>
</gene>
<proteinExistence type="predicted"/>
<dbReference type="RefSeq" id="WP_186918537.1">
    <property type="nucleotide sequence ID" value="NZ_JACOPQ010000002.1"/>
</dbReference>
<protein>
    <submittedName>
        <fullName evidence="2">Helix-turn-helix domain-containing protein</fullName>
    </submittedName>
</protein>
<evidence type="ECO:0000313" key="3">
    <source>
        <dbReference type="Proteomes" id="UP000607645"/>
    </source>
</evidence>
<dbReference type="EMBL" id="JACOPQ010000002">
    <property type="protein sequence ID" value="MBC5736167.1"/>
    <property type="molecule type" value="Genomic_DNA"/>
</dbReference>
<reference evidence="2" key="1">
    <citation type="submission" date="2020-08" db="EMBL/GenBank/DDBJ databases">
        <title>Genome public.</title>
        <authorList>
            <person name="Liu C."/>
            <person name="Sun Q."/>
        </authorList>
    </citation>
    <scope>NUCLEOTIDE SEQUENCE</scope>
    <source>
        <strain evidence="2">NSJ-52</strain>
    </source>
</reference>